<gene>
    <name evidence="1" type="ORF">LSH36_419g00028</name>
</gene>
<dbReference type="EMBL" id="JAODUP010000419">
    <property type="protein sequence ID" value="KAK2150168.1"/>
    <property type="molecule type" value="Genomic_DNA"/>
</dbReference>
<sequence>MMFEFTLRDSLFQCRIPRRFSKYDWKSSESWAYNKDRPLKVVAMRKLVPQKVRYGSIMMRTEPILTTLTTVIPGVAPGTEYSPWTGYTLADIKHLIYIVIERCRVAWVQYDSGEQEPLRLDEHLRPLGAFHSGRKNIKKPKGVKKNIVKKDTPRAVSRDPPRKRWIAKNGVGALAYGHKYAISVGDLT</sequence>
<keyword evidence="2" id="KW-1185">Reference proteome</keyword>
<comment type="caution">
    <text evidence="1">The sequence shown here is derived from an EMBL/GenBank/DDBJ whole genome shotgun (WGS) entry which is preliminary data.</text>
</comment>
<dbReference type="AlphaFoldDB" id="A0AAD9JBS2"/>
<proteinExistence type="predicted"/>
<evidence type="ECO:0000313" key="1">
    <source>
        <dbReference type="EMBL" id="KAK2150168.1"/>
    </source>
</evidence>
<dbReference type="Proteomes" id="UP001208570">
    <property type="component" value="Unassembled WGS sequence"/>
</dbReference>
<protein>
    <submittedName>
        <fullName evidence="1">Uncharacterized protein</fullName>
    </submittedName>
</protein>
<organism evidence="1 2">
    <name type="scientific">Paralvinella palmiformis</name>
    <dbReference type="NCBI Taxonomy" id="53620"/>
    <lineage>
        <taxon>Eukaryota</taxon>
        <taxon>Metazoa</taxon>
        <taxon>Spiralia</taxon>
        <taxon>Lophotrochozoa</taxon>
        <taxon>Annelida</taxon>
        <taxon>Polychaeta</taxon>
        <taxon>Sedentaria</taxon>
        <taxon>Canalipalpata</taxon>
        <taxon>Terebellida</taxon>
        <taxon>Terebelliformia</taxon>
        <taxon>Alvinellidae</taxon>
        <taxon>Paralvinella</taxon>
    </lineage>
</organism>
<reference evidence="1" key="1">
    <citation type="journal article" date="2023" name="Mol. Biol. Evol.">
        <title>Third-Generation Sequencing Reveals the Adaptive Role of the Epigenome in Three Deep-Sea Polychaetes.</title>
        <authorList>
            <person name="Perez M."/>
            <person name="Aroh O."/>
            <person name="Sun Y."/>
            <person name="Lan Y."/>
            <person name="Juniper S.K."/>
            <person name="Young C.R."/>
            <person name="Angers B."/>
            <person name="Qian P.Y."/>
        </authorList>
    </citation>
    <scope>NUCLEOTIDE SEQUENCE</scope>
    <source>
        <strain evidence="1">P08H-3</strain>
    </source>
</reference>
<accession>A0AAD9JBS2</accession>
<name>A0AAD9JBS2_9ANNE</name>
<evidence type="ECO:0000313" key="2">
    <source>
        <dbReference type="Proteomes" id="UP001208570"/>
    </source>
</evidence>